<dbReference type="Pfam" id="PF04588">
    <property type="entry name" value="HIG_1_N"/>
    <property type="match status" value="1"/>
</dbReference>
<dbReference type="Proteomes" id="UP000187013">
    <property type="component" value="Unassembled WGS sequence"/>
</dbReference>
<reference evidence="7 8" key="1">
    <citation type="submission" date="2016-08" db="EMBL/GenBank/DDBJ databases">
        <title>Draft genome sequence of allopolyploid Zygosaccharomyces rouxii.</title>
        <authorList>
            <person name="Watanabe J."/>
            <person name="Uehara K."/>
            <person name="Mogi Y."/>
            <person name="Tsukioka Y."/>
        </authorList>
    </citation>
    <scope>NUCLEOTIDE SEQUENCE [LARGE SCALE GENOMIC DNA]</scope>
    <source>
        <strain evidence="7 8">NBRC 110957</strain>
    </source>
</reference>
<evidence type="ECO:0000313" key="7">
    <source>
        <dbReference type="EMBL" id="GAV48965.1"/>
    </source>
</evidence>
<gene>
    <name evidence="7" type="ORF">ZYGR_0N03700</name>
</gene>
<evidence type="ECO:0000256" key="2">
    <source>
        <dbReference type="ARBA" id="ARBA00022692"/>
    </source>
</evidence>
<proteinExistence type="predicted"/>
<comment type="subcellular location">
    <subcellularLocation>
        <location evidence="1">Mitochondrion</location>
    </subcellularLocation>
</comment>
<evidence type="ECO:0000313" key="8">
    <source>
        <dbReference type="Proteomes" id="UP000187013"/>
    </source>
</evidence>
<keyword evidence="2 5" id="KW-0812">Transmembrane</keyword>
<keyword evidence="4 5" id="KW-0472">Membrane</keyword>
<dbReference type="AlphaFoldDB" id="A0A1Q2ZZT1"/>
<comment type="caution">
    <text evidence="7">The sequence shown here is derived from an EMBL/GenBank/DDBJ whole genome shotgun (WGS) entry which is preliminary data.</text>
</comment>
<organism evidence="7 8">
    <name type="scientific">Zygosaccharomyces rouxii</name>
    <dbReference type="NCBI Taxonomy" id="4956"/>
    <lineage>
        <taxon>Eukaryota</taxon>
        <taxon>Fungi</taxon>
        <taxon>Dikarya</taxon>
        <taxon>Ascomycota</taxon>
        <taxon>Saccharomycotina</taxon>
        <taxon>Saccharomycetes</taxon>
        <taxon>Saccharomycetales</taxon>
        <taxon>Saccharomycetaceae</taxon>
        <taxon>Zygosaccharomyces</taxon>
    </lineage>
</organism>
<evidence type="ECO:0000256" key="5">
    <source>
        <dbReference type="SAM" id="Phobius"/>
    </source>
</evidence>
<name>A0A1Q2ZZT1_ZYGRO</name>
<evidence type="ECO:0000259" key="6">
    <source>
        <dbReference type="PROSITE" id="PS51503"/>
    </source>
</evidence>
<dbReference type="GO" id="GO:0005739">
    <property type="term" value="C:mitochondrion"/>
    <property type="evidence" value="ECO:0007669"/>
    <property type="project" value="UniProtKB-SubCell"/>
</dbReference>
<feature type="domain" description="HIG1" evidence="6">
    <location>
        <begin position="89"/>
        <end position="180"/>
    </location>
</feature>
<keyword evidence="3 5" id="KW-1133">Transmembrane helix</keyword>
<dbReference type="OrthoDB" id="1915122at2759"/>
<accession>A0A1Q2ZZT1</accession>
<dbReference type="PANTHER" id="PTHR28018">
    <property type="entry name" value="RESPIRATORY SUPERCOMPLEX FACTOR 2, MITOCHONDRIAL"/>
    <property type="match status" value="1"/>
</dbReference>
<feature type="transmembrane region" description="Helical" evidence="5">
    <location>
        <begin position="20"/>
        <end position="38"/>
    </location>
</feature>
<evidence type="ECO:0000256" key="3">
    <source>
        <dbReference type="ARBA" id="ARBA00022989"/>
    </source>
</evidence>
<evidence type="ECO:0000256" key="1">
    <source>
        <dbReference type="ARBA" id="ARBA00004173"/>
    </source>
</evidence>
<dbReference type="GO" id="GO:0033617">
    <property type="term" value="P:mitochondrial respiratory chain complex IV assembly"/>
    <property type="evidence" value="ECO:0007669"/>
    <property type="project" value="TreeGrafter"/>
</dbReference>
<evidence type="ECO:0000256" key="4">
    <source>
        <dbReference type="ARBA" id="ARBA00023136"/>
    </source>
</evidence>
<protein>
    <recommendedName>
        <fullName evidence="6">HIG1 domain-containing protein</fullName>
    </recommendedName>
</protein>
<dbReference type="EMBL" id="BDGX01000014">
    <property type="protein sequence ID" value="GAV48965.1"/>
    <property type="molecule type" value="Genomic_DNA"/>
</dbReference>
<dbReference type="InterPro" id="IPR040153">
    <property type="entry name" value="Rcf2"/>
</dbReference>
<sequence>MKILSKEEIEAHKYHTIAGGVKGAIAGFAIAGAVWKLAPIRYPRFQPRRWPWSIKTAFWISPPTLMTAICAEEASNKFDSTMYSSGGESADALEEHRKWKEMSMKQKLVEGLSNNKYKIIVGAWAASMYGSWVVVDKDPIMTKAQKAVQARMYAQFITVGLLLASMGLSMYERKLHPNKEQVREKQRWDRLLADVEAEEKTSHDGVAGFRDNSQRVNSKIFKYE</sequence>
<dbReference type="PROSITE" id="PS51503">
    <property type="entry name" value="HIG1"/>
    <property type="match status" value="1"/>
</dbReference>
<dbReference type="eggNOG" id="ENOG502QT50">
    <property type="taxonomic scope" value="Eukaryota"/>
</dbReference>
<dbReference type="InterPro" id="IPR007667">
    <property type="entry name" value="Hypoxia_induced_domain"/>
</dbReference>
<dbReference type="PANTHER" id="PTHR28018:SF3">
    <property type="entry name" value="RESPIRATORY SUPERCOMPLEX FACTOR 2, MITOCHONDRIAL"/>
    <property type="match status" value="1"/>
</dbReference>